<feature type="compositionally biased region" description="Pro residues" evidence="1">
    <location>
        <begin position="42"/>
        <end position="51"/>
    </location>
</feature>
<name>A0A8X6N0V8_NEPPI</name>
<accession>A0A8X6N0V8</accession>
<keyword evidence="3" id="KW-1185">Reference proteome</keyword>
<organism evidence="2 3">
    <name type="scientific">Nephila pilipes</name>
    <name type="common">Giant wood spider</name>
    <name type="synonym">Nephila maculata</name>
    <dbReference type="NCBI Taxonomy" id="299642"/>
    <lineage>
        <taxon>Eukaryota</taxon>
        <taxon>Metazoa</taxon>
        <taxon>Ecdysozoa</taxon>
        <taxon>Arthropoda</taxon>
        <taxon>Chelicerata</taxon>
        <taxon>Arachnida</taxon>
        <taxon>Araneae</taxon>
        <taxon>Araneomorphae</taxon>
        <taxon>Entelegynae</taxon>
        <taxon>Araneoidea</taxon>
        <taxon>Nephilidae</taxon>
        <taxon>Nephila</taxon>
    </lineage>
</organism>
<sequence>MHCPIWNRLSIQEALALLEEFSSDAESVHLNDSTDYDDCAPPQLPTEPPPDNFDEEVSDEADEDIH</sequence>
<reference evidence="2" key="1">
    <citation type="submission" date="2020-08" db="EMBL/GenBank/DDBJ databases">
        <title>Multicomponent nature underlies the extraordinary mechanical properties of spider dragline silk.</title>
        <authorList>
            <person name="Kono N."/>
            <person name="Nakamura H."/>
            <person name="Mori M."/>
            <person name="Yoshida Y."/>
            <person name="Ohtoshi R."/>
            <person name="Malay A.D."/>
            <person name="Moran D.A.P."/>
            <person name="Tomita M."/>
            <person name="Numata K."/>
            <person name="Arakawa K."/>
        </authorList>
    </citation>
    <scope>NUCLEOTIDE SEQUENCE</scope>
</reference>
<comment type="caution">
    <text evidence="2">The sequence shown here is derived from an EMBL/GenBank/DDBJ whole genome shotgun (WGS) entry which is preliminary data.</text>
</comment>
<dbReference type="AlphaFoldDB" id="A0A8X6N0V8"/>
<evidence type="ECO:0000256" key="1">
    <source>
        <dbReference type="SAM" id="MobiDB-lite"/>
    </source>
</evidence>
<dbReference type="EMBL" id="BMAW01099094">
    <property type="protein sequence ID" value="GFS88240.1"/>
    <property type="molecule type" value="Genomic_DNA"/>
</dbReference>
<protein>
    <submittedName>
        <fullName evidence="2">Uncharacterized protein</fullName>
    </submittedName>
</protein>
<evidence type="ECO:0000313" key="2">
    <source>
        <dbReference type="EMBL" id="GFS88240.1"/>
    </source>
</evidence>
<feature type="region of interest" description="Disordered" evidence="1">
    <location>
        <begin position="26"/>
        <end position="66"/>
    </location>
</feature>
<proteinExistence type="predicted"/>
<feature type="compositionally biased region" description="Acidic residues" evidence="1">
    <location>
        <begin position="52"/>
        <end position="66"/>
    </location>
</feature>
<evidence type="ECO:0000313" key="3">
    <source>
        <dbReference type="Proteomes" id="UP000887013"/>
    </source>
</evidence>
<gene>
    <name evidence="2" type="ORF">NPIL_678681</name>
</gene>
<dbReference type="Proteomes" id="UP000887013">
    <property type="component" value="Unassembled WGS sequence"/>
</dbReference>